<protein>
    <submittedName>
        <fullName evidence="2">Uncharacterized protein</fullName>
    </submittedName>
</protein>
<evidence type="ECO:0000256" key="1">
    <source>
        <dbReference type="SAM" id="MobiDB-lite"/>
    </source>
</evidence>
<sequence>MAARSKRPKTKDPKINTQHTLSAKRINHSPGSSKLQTCNKAILQHNTSASDGGWSGVLIKDGWRSNDGQSRVEDRWSSTVGWKSSSGRRPGDLLMMVMWMFGGDHRLGGVLTAIGGLAVLLQRLGGGSVMIDEGSSMEAYNYRIAAHPEICRHFEKELASSVETVFSLLTACLNFGELKNQDQQVTSAAQQSISFLPDALTEDSSKAS</sequence>
<dbReference type="Proteomes" id="UP001552299">
    <property type="component" value="Unassembled WGS sequence"/>
</dbReference>
<name>A0ABD0UJ03_DENTH</name>
<reference evidence="2 3" key="1">
    <citation type="journal article" date="2024" name="Plant Biotechnol. J.">
        <title>Dendrobium thyrsiflorum genome and its molecular insights into genes involved in important horticultural traits.</title>
        <authorList>
            <person name="Chen B."/>
            <person name="Wang J.Y."/>
            <person name="Zheng P.J."/>
            <person name="Li K.L."/>
            <person name="Liang Y.M."/>
            <person name="Chen X.F."/>
            <person name="Zhang C."/>
            <person name="Zhao X."/>
            <person name="He X."/>
            <person name="Zhang G.Q."/>
            <person name="Liu Z.J."/>
            <person name="Xu Q."/>
        </authorList>
    </citation>
    <scope>NUCLEOTIDE SEQUENCE [LARGE SCALE GENOMIC DNA]</scope>
    <source>
        <strain evidence="2">GZMU011</strain>
    </source>
</reference>
<accession>A0ABD0UJ03</accession>
<dbReference type="EMBL" id="JANQDX010000013">
    <property type="protein sequence ID" value="KAL0912782.1"/>
    <property type="molecule type" value="Genomic_DNA"/>
</dbReference>
<feature type="region of interest" description="Disordered" evidence="1">
    <location>
        <begin position="1"/>
        <end position="34"/>
    </location>
</feature>
<proteinExistence type="predicted"/>
<evidence type="ECO:0000313" key="3">
    <source>
        <dbReference type="Proteomes" id="UP001552299"/>
    </source>
</evidence>
<gene>
    <name evidence="2" type="ORF">M5K25_016185</name>
</gene>
<organism evidence="2 3">
    <name type="scientific">Dendrobium thyrsiflorum</name>
    <name type="common">Pinecone-like raceme dendrobium</name>
    <name type="synonym">Orchid</name>
    <dbReference type="NCBI Taxonomy" id="117978"/>
    <lineage>
        <taxon>Eukaryota</taxon>
        <taxon>Viridiplantae</taxon>
        <taxon>Streptophyta</taxon>
        <taxon>Embryophyta</taxon>
        <taxon>Tracheophyta</taxon>
        <taxon>Spermatophyta</taxon>
        <taxon>Magnoliopsida</taxon>
        <taxon>Liliopsida</taxon>
        <taxon>Asparagales</taxon>
        <taxon>Orchidaceae</taxon>
        <taxon>Epidendroideae</taxon>
        <taxon>Malaxideae</taxon>
        <taxon>Dendrobiinae</taxon>
        <taxon>Dendrobium</taxon>
    </lineage>
</organism>
<comment type="caution">
    <text evidence="2">The sequence shown here is derived from an EMBL/GenBank/DDBJ whole genome shotgun (WGS) entry which is preliminary data.</text>
</comment>
<evidence type="ECO:0000313" key="2">
    <source>
        <dbReference type="EMBL" id="KAL0912782.1"/>
    </source>
</evidence>
<keyword evidence="3" id="KW-1185">Reference proteome</keyword>
<dbReference type="AlphaFoldDB" id="A0ABD0UJ03"/>